<reference evidence="1" key="1">
    <citation type="submission" date="2021-03" db="EMBL/GenBank/DDBJ databases">
        <title>Proteiniclasticum marinus sp. nov., isolated from tidal flat sediment.</title>
        <authorList>
            <person name="Namirimu T."/>
            <person name="Yang J.-A."/>
            <person name="Yang S.-H."/>
            <person name="Kim Y.-J."/>
            <person name="Kwon K.K."/>
        </authorList>
    </citation>
    <scope>NUCLEOTIDE SEQUENCE</scope>
    <source>
        <strain evidence="1">SCR006</strain>
    </source>
</reference>
<keyword evidence="2" id="KW-1185">Reference proteome</keyword>
<comment type="caution">
    <text evidence="1">The sequence shown here is derived from an EMBL/GenBank/DDBJ whole genome shotgun (WGS) entry which is preliminary data.</text>
</comment>
<evidence type="ECO:0000313" key="2">
    <source>
        <dbReference type="Proteomes" id="UP000664218"/>
    </source>
</evidence>
<dbReference type="EMBL" id="JAFNJU010000003">
    <property type="protein sequence ID" value="MBO1264549.1"/>
    <property type="molecule type" value="Genomic_DNA"/>
</dbReference>
<protein>
    <submittedName>
        <fullName evidence="1">DUF4250 domain-containing protein</fullName>
    </submittedName>
</protein>
<dbReference type="Pfam" id="PF14056">
    <property type="entry name" value="DUF4250"/>
    <property type="match status" value="1"/>
</dbReference>
<name>A0A939H5I1_9CLOT</name>
<dbReference type="AlphaFoldDB" id="A0A939H5I1"/>
<gene>
    <name evidence="1" type="ORF">J3A84_05780</name>
</gene>
<organism evidence="1 2">
    <name type="scientific">Proteiniclasticum aestuarii</name>
    <dbReference type="NCBI Taxonomy" id="2817862"/>
    <lineage>
        <taxon>Bacteria</taxon>
        <taxon>Bacillati</taxon>
        <taxon>Bacillota</taxon>
        <taxon>Clostridia</taxon>
        <taxon>Eubacteriales</taxon>
        <taxon>Clostridiaceae</taxon>
        <taxon>Proteiniclasticum</taxon>
    </lineage>
</organism>
<dbReference type="Proteomes" id="UP000664218">
    <property type="component" value="Unassembled WGS sequence"/>
</dbReference>
<dbReference type="InterPro" id="IPR025346">
    <property type="entry name" value="DUF4250"/>
</dbReference>
<evidence type="ECO:0000313" key="1">
    <source>
        <dbReference type="EMBL" id="MBO1264549.1"/>
    </source>
</evidence>
<accession>A0A939H5I1</accession>
<sequence length="69" mass="8098">MLETNFNHEAVMEMDPFILLSTINTKLRNDYSSLNALCERYDINQSDLISKLGEFGYEYIGEINQFRMP</sequence>
<proteinExistence type="predicted"/>